<proteinExistence type="predicted"/>
<organism evidence="1 2">
    <name type="scientific">Periplaneta americana</name>
    <name type="common">American cockroach</name>
    <name type="synonym">Blatta americana</name>
    <dbReference type="NCBI Taxonomy" id="6978"/>
    <lineage>
        <taxon>Eukaryota</taxon>
        <taxon>Metazoa</taxon>
        <taxon>Ecdysozoa</taxon>
        <taxon>Arthropoda</taxon>
        <taxon>Hexapoda</taxon>
        <taxon>Insecta</taxon>
        <taxon>Pterygota</taxon>
        <taxon>Neoptera</taxon>
        <taxon>Polyneoptera</taxon>
        <taxon>Dictyoptera</taxon>
        <taxon>Blattodea</taxon>
        <taxon>Blattoidea</taxon>
        <taxon>Blattidae</taxon>
        <taxon>Blattinae</taxon>
        <taxon>Periplaneta</taxon>
    </lineage>
</organism>
<keyword evidence="2" id="KW-1185">Reference proteome</keyword>
<protein>
    <submittedName>
        <fullName evidence="1">Uncharacterized protein</fullName>
    </submittedName>
</protein>
<accession>A0ABQ8SCP2</accession>
<reference evidence="1 2" key="1">
    <citation type="journal article" date="2022" name="Allergy">
        <title>Genome assembly and annotation of Periplaneta americana reveal a comprehensive cockroach allergen profile.</title>
        <authorList>
            <person name="Wang L."/>
            <person name="Xiong Q."/>
            <person name="Saelim N."/>
            <person name="Wang L."/>
            <person name="Nong W."/>
            <person name="Wan A.T."/>
            <person name="Shi M."/>
            <person name="Liu X."/>
            <person name="Cao Q."/>
            <person name="Hui J.H.L."/>
            <person name="Sookrung N."/>
            <person name="Leung T.F."/>
            <person name="Tungtrongchitr A."/>
            <person name="Tsui S.K.W."/>
        </authorList>
    </citation>
    <scope>NUCLEOTIDE SEQUENCE [LARGE SCALE GENOMIC DNA]</scope>
    <source>
        <strain evidence="1">PWHHKU_190912</strain>
    </source>
</reference>
<evidence type="ECO:0000313" key="1">
    <source>
        <dbReference type="EMBL" id="KAJ4431452.1"/>
    </source>
</evidence>
<evidence type="ECO:0000313" key="2">
    <source>
        <dbReference type="Proteomes" id="UP001148838"/>
    </source>
</evidence>
<sequence length="138" mass="16336">MNFWIRPYVLHALSILKRLDLMFLIMSGIDNHQKFGFVIDPTIRFESAELQPQEVHLEKKRYYEPCFPYLEEKYHIPVCRWEVIGLLFDEEGPEHHVKPLPTINPPPPAMDNIQELRCFVKGEQNVIETAFQSLNELE</sequence>
<gene>
    <name evidence="1" type="ORF">ANN_20050</name>
</gene>
<comment type="caution">
    <text evidence="1">The sequence shown here is derived from an EMBL/GenBank/DDBJ whole genome shotgun (WGS) entry which is preliminary data.</text>
</comment>
<name>A0ABQ8SCP2_PERAM</name>
<dbReference type="Proteomes" id="UP001148838">
    <property type="component" value="Unassembled WGS sequence"/>
</dbReference>
<dbReference type="EMBL" id="JAJSOF020000031">
    <property type="protein sequence ID" value="KAJ4431452.1"/>
    <property type="molecule type" value="Genomic_DNA"/>
</dbReference>